<protein>
    <recommendedName>
        <fullName evidence="3">NACHT domain-containing protein</fullName>
    </recommendedName>
</protein>
<accession>A0A9P5EFZ7</accession>
<keyword evidence="2" id="KW-0040">ANK repeat</keyword>
<dbReference type="InterPro" id="IPR056884">
    <property type="entry name" value="NPHP3-like_N"/>
</dbReference>
<proteinExistence type="predicted"/>
<dbReference type="GO" id="GO:0009116">
    <property type="term" value="P:nucleoside metabolic process"/>
    <property type="evidence" value="ECO:0007669"/>
    <property type="project" value="InterPro"/>
</dbReference>
<comment type="caution">
    <text evidence="4">The sequence shown here is derived from an EMBL/GenBank/DDBJ whole genome shotgun (WGS) entry which is preliminary data.</text>
</comment>
<evidence type="ECO:0000313" key="5">
    <source>
        <dbReference type="Proteomes" id="UP000737391"/>
    </source>
</evidence>
<feature type="domain" description="NACHT" evidence="3">
    <location>
        <begin position="405"/>
        <end position="528"/>
    </location>
</feature>
<dbReference type="OrthoDB" id="194358at2759"/>
<evidence type="ECO:0000259" key="3">
    <source>
        <dbReference type="PROSITE" id="PS50837"/>
    </source>
</evidence>
<dbReference type="InterPro" id="IPR036770">
    <property type="entry name" value="Ankyrin_rpt-contain_sf"/>
</dbReference>
<dbReference type="InterPro" id="IPR035994">
    <property type="entry name" value="Nucleoside_phosphorylase_sf"/>
</dbReference>
<dbReference type="Pfam" id="PF00023">
    <property type="entry name" value="Ank"/>
    <property type="match status" value="1"/>
</dbReference>
<sequence>MADPSTYTVGWICALTPELVAAKSLFDEEYKVTLDTQDPADNSSYSFGRMGKHDVVVASLPMSVYGTVSAATVARDMLRTFPNIRVGLMVGIGDGAPSPPQHGIRLGDVVVSAPSGTRGGVLHHNRGKAVQQQEFQLTGSLNQPPQLLLTAVGALEADYDIDGHELNERIEEVLSKRRRLKKRYARPVAAEDRLYEISHIHRESPESAACKNNCGEENLVTRETRGDDEDNPMIHYGLIASADVLEKHATIWDKLAREEGVLCFEMEAAGLMNHFPCMIIRGICDYSDTHKNKEWQGFAAMTAAAYAKELLQRISATKIQKQEPLAKVLGGIGIKMENITTSVRDTNATVNTMHADSRRQKIERWLKSPRSSTNVAKAKKRRHDGTGQWFIQSPTFSEFKAGSRKHLWLHGVAGCGKTVLSSQILDDLSAIDGIITLVHYFDFNDVEKQCLDGLLRSLAIQLYQNDGSKDPGESQLESCIKSMLRAVDRVFILIDALDECKSRDSLLSWIGQFTVENVQFLLTARPGGDIQPQIVHFLGEENCLGLDKNAVNGDIKSYVLSVLDTTPRFTEKALSEELRKDICTKVGEGADGILFNSSDVERYCPGMIHIVTVTDEDPDESGDMCRWEEVHLTHFSVKEYLTKIDTFCELDSASVITETLINYLYDVKDTPYRVRADFPLAIRAEDIWYEFARRAQTVEKIVQMTAKLLFSTANVLKHYRISKQPSDDWYCSSGRRGKRLYRRSEFSERAESGVFNACLGGLQSTVAYMMEDIKFNAPADEKEVCLMWAIFYRFPEVAEVLFKYGVSPNASEALGGSAVYKASKWLRPAYWHGDPTSALCAASENGHLEIVQYLLEAGHHARMQQSLQRAVRNGHAAIVELLMGWGACEAEPIHDHVLEMAAFRGTIQLVCRLLDARPDVYDKSKLNNALSRACEAGRIDIVRLLVSRGAQADRSINFQYEIPTQSGNEDVVKMLLDKEFDLSQVLDLNKELEVTTPIFVGEAFVMALLGCHQRVIITLLDAMVNHAYTDEIATLRAASQDQNQHIMRGFSDSMRHDMRKMRRFPDFSWVVEELHELLLGPHKHTSQTLLKEAGLDYFIRDDYSNQPILPLEVAASVGSVVTIEKFIQAGVDLSIGEPLYHAVVNGHEQVVRLLLDRGADVNSMITEHDGHPVDPLLFQAFSLSVTSDSIAHTLLDHGADYDYGVWSGDTAFHIAAKNGRVSVVERLLHLGDGDEKNSSGYTPLQVASDTDIIRVLLVAGSNPNARDDNGWTPLHDAAQQGNPDGIEVLFRYGANAHALTKDG</sequence>
<dbReference type="Pfam" id="PF12796">
    <property type="entry name" value="Ank_2"/>
    <property type="match status" value="3"/>
</dbReference>
<dbReference type="EMBL" id="LUFC02000125">
    <property type="protein sequence ID" value="KAF4501469.1"/>
    <property type="molecule type" value="Genomic_DNA"/>
</dbReference>
<dbReference type="InterPro" id="IPR027417">
    <property type="entry name" value="P-loop_NTPase"/>
</dbReference>
<dbReference type="Gene3D" id="3.40.50.300">
    <property type="entry name" value="P-loop containing nucleotide triphosphate hydrolases"/>
    <property type="match status" value="1"/>
</dbReference>
<dbReference type="Gene3D" id="3.40.50.1580">
    <property type="entry name" value="Nucleoside phosphorylase domain"/>
    <property type="match status" value="1"/>
</dbReference>
<feature type="repeat" description="ANK" evidence="2">
    <location>
        <begin position="1138"/>
        <end position="1166"/>
    </location>
</feature>
<dbReference type="InterPro" id="IPR007111">
    <property type="entry name" value="NACHT_NTPase"/>
</dbReference>
<evidence type="ECO:0000256" key="2">
    <source>
        <dbReference type="PROSITE-ProRule" id="PRU00023"/>
    </source>
</evidence>
<dbReference type="SUPFAM" id="SSF48403">
    <property type="entry name" value="Ankyrin repeat"/>
    <property type="match status" value="2"/>
</dbReference>
<evidence type="ECO:0000313" key="4">
    <source>
        <dbReference type="EMBL" id="KAF4501469.1"/>
    </source>
</evidence>
<organism evidence="4 5">
    <name type="scientific">Fusarium agapanthi</name>
    <dbReference type="NCBI Taxonomy" id="1803897"/>
    <lineage>
        <taxon>Eukaryota</taxon>
        <taxon>Fungi</taxon>
        <taxon>Dikarya</taxon>
        <taxon>Ascomycota</taxon>
        <taxon>Pezizomycotina</taxon>
        <taxon>Sordariomycetes</taxon>
        <taxon>Hypocreomycetidae</taxon>
        <taxon>Hypocreales</taxon>
        <taxon>Nectriaceae</taxon>
        <taxon>Fusarium</taxon>
        <taxon>Fusarium fujikuroi species complex</taxon>
    </lineage>
</organism>
<dbReference type="InterPro" id="IPR002110">
    <property type="entry name" value="Ankyrin_rpt"/>
</dbReference>
<reference evidence="4" key="1">
    <citation type="submission" date="2020-01" db="EMBL/GenBank/DDBJ databases">
        <title>Identification and distribution of gene clusters putatively required for synthesis of sphingolipid metabolism inhibitors in phylogenetically diverse species of the filamentous fungus Fusarium.</title>
        <authorList>
            <person name="Kim H.-S."/>
            <person name="Busman M."/>
            <person name="Brown D.W."/>
            <person name="Divon H."/>
            <person name="Uhlig S."/>
            <person name="Proctor R.H."/>
        </authorList>
    </citation>
    <scope>NUCLEOTIDE SEQUENCE</scope>
    <source>
        <strain evidence="4">NRRL 31653</strain>
    </source>
</reference>
<dbReference type="PROSITE" id="PS50088">
    <property type="entry name" value="ANK_REPEAT"/>
    <property type="match status" value="4"/>
</dbReference>
<dbReference type="PROSITE" id="PS50297">
    <property type="entry name" value="ANK_REP_REGION"/>
    <property type="match status" value="3"/>
</dbReference>
<dbReference type="PANTHER" id="PTHR46082">
    <property type="entry name" value="ATP/GTP-BINDING PROTEIN-RELATED"/>
    <property type="match status" value="1"/>
</dbReference>
<feature type="repeat" description="ANK" evidence="2">
    <location>
        <begin position="1269"/>
        <end position="1301"/>
    </location>
</feature>
<dbReference type="Gene3D" id="1.25.40.20">
    <property type="entry name" value="Ankyrin repeat-containing domain"/>
    <property type="match status" value="3"/>
</dbReference>
<keyword evidence="5" id="KW-1185">Reference proteome</keyword>
<dbReference type="GO" id="GO:0003824">
    <property type="term" value="F:catalytic activity"/>
    <property type="evidence" value="ECO:0007669"/>
    <property type="project" value="InterPro"/>
</dbReference>
<feature type="repeat" description="ANK" evidence="2">
    <location>
        <begin position="834"/>
        <end position="866"/>
    </location>
</feature>
<feature type="repeat" description="ANK" evidence="2">
    <location>
        <begin position="1207"/>
        <end position="1231"/>
    </location>
</feature>
<dbReference type="SUPFAM" id="SSF53167">
    <property type="entry name" value="Purine and uridine phosphorylases"/>
    <property type="match status" value="1"/>
</dbReference>
<dbReference type="InterPro" id="IPR053137">
    <property type="entry name" value="NLR-like"/>
</dbReference>
<gene>
    <name evidence="4" type="ORF">FAGAP_2340</name>
</gene>
<dbReference type="PANTHER" id="PTHR46082:SF11">
    <property type="entry name" value="AAA+ ATPASE DOMAIN-CONTAINING PROTEIN-RELATED"/>
    <property type="match status" value="1"/>
</dbReference>
<dbReference type="SUPFAM" id="SSF52540">
    <property type="entry name" value="P-loop containing nucleoside triphosphate hydrolases"/>
    <property type="match status" value="1"/>
</dbReference>
<dbReference type="SMART" id="SM00248">
    <property type="entry name" value="ANK"/>
    <property type="match status" value="9"/>
</dbReference>
<evidence type="ECO:0000256" key="1">
    <source>
        <dbReference type="ARBA" id="ARBA00022737"/>
    </source>
</evidence>
<dbReference type="Pfam" id="PF24883">
    <property type="entry name" value="NPHP3_N"/>
    <property type="match status" value="1"/>
</dbReference>
<keyword evidence="1" id="KW-0677">Repeat</keyword>
<name>A0A9P5EFZ7_9HYPO</name>
<dbReference type="Proteomes" id="UP000737391">
    <property type="component" value="Unassembled WGS sequence"/>
</dbReference>
<dbReference type="PROSITE" id="PS50837">
    <property type="entry name" value="NACHT"/>
    <property type="match status" value="1"/>
</dbReference>